<organism evidence="2">
    <name type="scientific">Pectobacterium phage Koroua</name>
    <dbReference type="NCBI Taxonomy" id="3158138"/>
    <lineage>
        <taxon>Viruses</taxon>
        <taxon>Duplodnaviria</taxon>
        <taxon>Heunggongvirae</taxon>
        <taxon>Uroviricota</taxon>
        <taxon>Caudoviricetes</taxon>
    </lineage>
</organism>
<evidence type="ECO:0000256" key="1">
    <source>
        <dbReference type="SAM" id="Phobius"/>
    </source>
</evidence>
<name>A0AB39ABP9_9CAUD</name>
<accession>A0AB39ABP9</accession>
<dbReference type="Pfam" id="PF10721">
    <property type="entry name" value="DUF2514"/>
    <property type="match status" value="1"/>
</dbReference>
<reference evidence="2" key="1">
    <citation type="journal article" date="2024" name="Virus Res.">
        <title>A novel genus of Pectobacterium bacteriophages display broad host range by targeting several species of Danish soft rot isolates.</title>
        <authorList>
            <person name="Pedersen J.S."/>
            <person name="Carstens A.B."/>
            <person name="Rothgard M.M."/>
            <person name="Roy C."/>
            <person name="Viry A."/>
            <person name="Papudeshi B."/>
            <person name="Kot W."/>
            <person name="Hille F."/>
            <person name="Franz C.M.A.P."/>
            <person name="Edwards R."/>
            <person name="Hansen L.H."/>
        </authorList>
    </citation>
    <scope>NUCLEOTIDE SEQUENCE</scope>
</reference>
<reference evidence="2" key="2">
    <citation type="submission" date="2024-07" db="EMBL/GenBank/DDBJ databases">
        <authorList>
            <person name="Pedersen J.S."/>
            <person name="Mulbjerg M.R."/>
            <person name="Carstens A.B."/>
            <person name="Hansen L.H."/>
        </authorList>
    </citation>
    <scope>NUCLEOTIDE SEQUENCE</scope>
</reference>
<proteinExistence type="predicted"/>
<keyword evidence="1" id="KW-0812">Transmembrane</keyword>
<dbReference type="InterPro" id="IPR019659">
    <property type="entry name" value="DUF2514"/>
</dbReference>
<keyword evidence="1" id="KW-1133">Transmembrane helix</keyword>
<evidence type="ECO:0000313" key="2">
    <source>
        <dbReference type="EMBL" id="XDF89626.1"/>
    </source>
</evidence>
<protein>
    <submittedName>
        <fullName evidence="2">Rz-like spanin</fullName>
    </submittedName>
</protein>
<dbReference type="EMBL" id="PQ008972">
    <property type="protein sequence ID" value="XDF89626.1"/>
    <property type="molecule type" value="Genomic_DNA"/>
</dbReference>
<gene>
    <name evidence="2" type="ORF">MPJMYLZW_CDS0053</name>
</gene>
<sequence length="177" mass="18903">MANRNVQERIVRTAAKGVLIIIAIIAVVGIFFAGYRAANNSWESKWAARDADDATAKQVFIEQQRRIEKDRQGAINAIQSDAQKKIAKSKLAADAANAESERLQIGINDAIGRIKSGGIDTGTTSSGKAGDKAGLLLAELFREIDTAAGKYAEEADRAFNAGMTCEISYDAVKKGGK</sequence>
<feature type="transmembrane region" description="Helical" evidence="1">
    <location>
        <begin position="14"/>
        <end position="35"/>
    </location>
</feature>
<keyword evidence="1" id="KW-0472">Membrane</keyword>